<reference evidence="3 4" key="2">
    <citation type="journal article" date="2006" name="J. Microbiol. Methods">
        <title>Genomic flank-sequencing of plasposon insertion sites for rapid identification of functional genes.</title>
        <authorList>
            <person name="Leveau J.H."/>
            <person name="Gerards S."/>
            <person name="Fritsche K."/>
            <person name="Zondag G."/>
            <person name="van Veen J.A."/>
        </authorList>
    </citation>
    <scope>NUCLEOTIDE SEQUENCE [LARGE SCALE GENOMIC DNA]</scope>
    <source>
        <strain evidence="3 4">Ter331</strain>
    </source>
</reference>
<organism evidence="3 4">
    <name type="scientific">Collimonas fungivorans (strain Ter331)</name>
    <dbReference type="NCBI Taxonomy" id="1005048"/>
    <lineage>
        <taxon>Bacteria</taxon>
        <taxon>Pseudomonadati</taxon>
        <taxon>Pseudomonadota</taxon>
        <taxon>Betaproteobacteria</taxon>
        <taxon>Burkholderiales</taxon>
        <taxon>Oxalobacteraceae</taxon>
        <taxon>Collimonas</taxon>
    </lineage>
</organism>
<evidence type="ECO:0000313" key="4">
    <source>
        <dbReference type="Proteomes" id="UP000008392"/>
    </source>
</evidence>
<keyword evidence="4" id="KW-1185">Reference proteome</keyword>
<dbReference type="EMBL" id="CP002745">
    <property type="protein sequence ID" value="AEK62687.1"/>
    <property type="molecule type" value="Genomic_DNA"/>
</dbReference>
<dbReference type="HOGENOM" id="CLU_033863_15_1_4"/>
<dbReference type="PANTHER" id="PTHR22911:SF102">
    <property type="entry name" value="MEMBRANE PROTEIN"/>
    <property type="match status" value="1"/>
</dbReference>
<keyword evidence="1" id="KW-0472">Membrane</keyword>
<reference evidence="3 4" key="3">
    <citation type="journal article" date="2008" name="FEMS Microbiol. Ecol.">
        <title>Identification and characterization of genes underlying chitinolysis in Collimonas fungivorans Ter331.</title>
        <authorList>
            <person name="Fritsche K."/>
            <person name="de Boer W."/>
            <person name="Gerards S."/>
            <person name="van den Berg M."/>
            <person name="van Veen J.A."/>
            <person name="Leveau J.H."/>
        </authorList>
    </citation>
    <scope>NUCLEOTIDE SEQUENCE [LARGE SCALE GENOMIC DNA]</scope>
    <source>
        <strain evidence="3 4">Ter331</strain>
    </source>
</reference>
<feature type="transmembrane region" description="Helical" evidence="1">
    <location>
        <begin position="59"/>
        <end position="80"/>
    </location>
</feature>
<dbReference type="InterPro" id="IPR000620">
    <property type="entry name" value="EamA_dom"/>
</dbReference>
<dbReference type="AlphaFoldDB" id="G0A9R4"/>
<feature type="domain" description="EamA" evidence="2">
    <location>
        <begin position="175"/>
        <end position="305"/>
    </location>
</feature>
<dbReference type="KEGG" id="cfu:CFU_2861"/>
<feature type="transmembrane region" description="Helical" evidence="1">
    <location>
        <begin position="34"/>
        <end position="53"/>
    </location>
</feature>
<dbReference type="GO" id="GO:0016020">
    <property type="term" value="C:membrane"/>
    <property type="evidence" value="ECO:0007669"/>
    <property type="project" value="InterPro"/>
</dbReference>
<reference evidence="4" key="6">
    <citation type="submission" date="2011-05" db="EMBL/GenBank/DDBJ databases">
        <title>Complete sequence of Collimonas fungivorans Ter331.</title>
        <authorList>
            <person name="Leveau J.H."/>
        </authorList>
    </citation>
    <scope>NUCLEOTIDE SEQUENCE [LARGE SCALE GENOMIC DNA]</scope>
    <source>
        <strain evidence="4">Ter331</strain>
    </source>
</reference>
<protein>
    <submittedName>
        <fullName evidence="3">Transporter, Drug/Metabolite Exporter family</fullName>
    </submittedName>
</protein>
<dbReference type="STRING" id="1005048.CFU_2861"/>
<dbReference type="eggNOG" id="COG0697">
    <property type="taxonomic scope" value="Bacteria"/>
</dbReference>
<keyword evidence="1" id="KW-1133">Transmembrane helix</keyword>
<sequence length="318" mass="33563">MIEHGKCRCKVRLSGSDGFRGLYMDKKVSGTVEMTAAMIISGTIGWFVVVSGQPVLDVVFWRCVFGAATLLAVCAAMGLLRGAITLRLLALAALGGVAIVINWLLLFISYSHASISISTAVYNTQPFMLVGLGAVFFSERLTLNKLTWLAIAFGGMLLIVLAQPGAADGGSNYLAGILMALGAAFFYAVAAIIAKKLAGTPPHLIALVQVCVGMLMLAPFAHLSALPSDIGTWSILVTVGVVHTGLMYILLYGAIQKLPTYLTGSLSFIYPIVAIAVDFLAFGHRLQLSQLAGAAAILIAAAGMNLGWSLWKPKVQMQ</sequence>
<dbReference type="PANTHER" id="PTHR22911">
    <property type="entry name" value="ACYL-MALONYL CONDENSING ENZYME-RELATED"/>
    <property type="match status" value="1"/>
</dbReference>
<dbReference type="InterPro" id="IPR037185">
    <property type="entry name" value="EmrE-like"/>
</dbReference>
<dbReference type="Pfam" id="PF00892">
    <property type="entry name" value="EamA"/>
    <property type="match status" value="2"/>
</dbReference>
<dbReference type="Proteomes" id="UP000008392">
    <property type="component" value="Chromosome"/>
</dbReference>
<reference evidence="3 4" key="5">
    <citation type="journal article" date="2011" name="ISME J.">
        <title>Dual transcriptional profiling of a bacterial/fungal confrontation: Collimonas fungivorans versus Aspergillus niger.</title>
        <authorList>
            <person name="Mela F."/>
            <person name="Fritsche K."/>
            <person name="de Boer W."/>
            <person name="van Veen J.A."/>
            <person name="de Graaff L.H."/>
            <person name="van den Berg M."/>
            <person name="Leveau J.H."/>
        </authorList>
    </citation>
    <scope>NUCLEOTIDE SEQUENCE [LARGE SCALE GENOMIC DNA]</scope>
    <source>
        <strain evidence="3 4">Ter331</strain>
    </source>
</reference>
<feature type="domain" description="EamA" evidence="2">
    <location>
        <begin position="36"/>
        <end position="160"/>
    </location>
</feature>
<reference evidence="3 4" key="4">
    <citation type="journal article" date="2010" name="Environ. Microbiol.">
        <title>The bacterial genus Collimonas: mycophagy, weathering and other adaptive solutions to life in oligotrophic soil environments.</title>
        <authorList>
            <person name="Leveau J.H."/>
            <person name="Uroz S."/>
            <person name="de Boer W."/>
        </authorList>
    </citation>
    <scope>NUCLEOTIDE SEQUENCE [LARGE SCALE GENOMIC DNA]</scope>
    <source>
        <strain evidence="3 4">Ter331</strain>
    </source>
</reference>
<feature type="transmembrane region" description="Helical" evidence="1">
    <location>
        <begin position="204"/>
        <end position="224"/>
    </location>
</feature>
<feature type="transmembrane region" description="Helical" evidence="1">
    <location>
        <begin position="261"/>
        <end position="282"/>
    </location>
</feature>
<evidence type="ECO:0000256" key="1">
    <source>
        <dbReference type="SAM" id="Phobius"/>
    </source>
</evidence>
<name>G0A9R4_COLFT</name>
<dbReference type="Gene3D" id="1.10.3730.20">
    <property type="match status" value="1"/>
</dbReference>
<gene>
    <name evidence="3" type="ordered locus">CFU_2861</name>
</gene>
<feature type="transmembrane region" description="Helical" evidence="1">
    <location>
        <begin position="288"/>
        <end position="311"/>
    </location>
</feature>
<feature type="transmembrane region" description="Helical" evidence="1">
    <location>
        <begin position="120"/>
        <end position="137"/>
    </location>
</feature>
<feature type="transmembrane region" description="Helical" evidence="1">
    <location>
        <begin position="146"/>
        <end position="167"/>
    </location>
</feature>
<feature type="transmembrane region" description="Helical" evidence="1">
    <location>
        <begin position="230"/>
        <end position="254"/>
    </location>
</feature>
<proteinExistence type="predicted"/>
<dbReference type="SUPFAM" id="SSF103481">
    <property type="entry name" value="Multidrug resistance efflux transporter EmrE"/>
    <property type="match status" value="2"/>
</dbReference>
<evidence type="ECO:0000259" key="2">
    <source>
        <dbReference type="Pfam" id="PF00892"/>
    </source>
</evidence>
<accession>G0A9R4</accession>
<keyword evidence="1" id="KW-0812">Transmembrane</keyword>
<feature type="transmembrane region" description="Helical" evidence="1">
    <location>
        <begin position="87"/>
        <end position="108"/>
    </location>
</feature>
<evidence type="ECO:0000313" key="3">
    <source>
        <dbReference type="EMBL" id="AEK62687.1"/>
    </source>
</evidence>
<feature type="transmembrane region" description="Helical" evidence="1">
    <location>
        <begin position="173"/>
        <end position="192"/>
    </location>
</feature>
<reference evidence="3 4" key="1">
    <citation type="journal article" date="2004" name="Environ. Microbiol.">
        <title>Phylogeny-function analysis of (meta)genomic libraries: screening for expression of ribosomal RNA genes by large-insert library fluorescent in situ hybridization (LIL-FISH).</title>
        <authorList>
            <person name="Leveau J.H."/>
            <person name="Gerards S."/>
            <person name="de Boer W."/>
            <person name="van Veen J.A."/>
        </authorList>
    </citation>
    <scope>NUCLEOTIDE SEQUENCE [LARGE SCALE GENOMIC DNA]</scope>
    <source>
        <strain evidence="3 4">Ter331</strain>
    </source>
</reference>